<dbReference type="AlphaFoldDB" id="A0A5B6TDV8"/>
<comment type="caution">
    <text evidence="5">The sequence shown here is derived from an EMBL/GenBank/DDBJ whole genome shotgun (WGS) entry which is preliminary data.</text>
</comment>
<keyword evidence="3" id="KW-0804">Transcription</keyword>
<evidence type="ECO:0000256" key="3">
    <source>
        <dbReference type="ARBA" id="ARBA00023163"/>
    </source>
</evidence>
<gene>
    <name evidence="5" type="ORF">FOA19_21870</name>
</gene>
<evidence type="ECO:0000256" key="2">
    <source>
        <dbReference type="ARBA" id="ARBA00023125"/>
    </source>
</evidence>
<name>A0A5B6TDV8_9BACT</name>
<dbReference type="Pfam" id="PF00532">
    <property type="entry name" value="Peripla_BP_1"/>
    <property type="match status" value="1"/>
</dbReference>
<reference evidence="5 6" key="1">
    <citation type="submission" date="2019-07" db="EMBL/GenBank/DDBJ databases">
        <title>Rufibacter sp. nov., isolated from lake sediment.</title>
        <authorList>
            <person name="Qu J.-H."/>
        </authorList>
    </citation>
    <scope>NUCLEOTIDE SEQUENCE [LARGE SCALE GENOMIC DNA]</scope>
    <source>
        <strain evidence="5 6">NBS58-1</strain>
    </source>
</reference>
<proteinExistence type="predicted"/>
<dbReference type="CDD" id="cd06267">
    <property type="entry name" value="PBP1_LacI_sugar_binding-like"/>
    <property type="match status" value="1"/>
</dbReference>
<dbReference type="InterPro" id="IPR000843">
    <property type="entry name" value="HTH_LacI"/>
</dbReference>
<evidence type="ECO:0000313" key="5">
    <source>
        <dbReference type="EMBL" id="KAA3437214.1"/>
    </source>
</evidence>
<dbReference type="PANTHER" id="PTHR30146:SF109">
    <property type="entry name" value="HTH-TYPE TRANSCRIPTIONAL REGULATOR GALS"/>
    <property type="match status" value="1"/>
</dbReference>
<dbReference type="Gene3D" id="1.10.260.40">
    <property type="entry name" value="lambda repressor-like DNA-binding domains"/>
    <property type="match status" value="1"/>
</dbReference>
<keyword evidence="2" id="KW-0238">DNA-binding</keyword>
<dbReference type="GO" id="GO:0000976">
    <property type="term" value="F:transcription cis-regulatory region binding"/>
    <property type="evidence" value="ECO:0007669"/>
    <property type="project" value="TreeGrafter"/>
</dbReference>
<keyword evidence="1" id="KW-0805">Transcription regulation</keyword>
<dbReference type="Pfam" id="PF00356">
    <property type="entry name" value="LacI"/>
    <property type="match status" value="1"/>
</dbReference>
<dbReference type="InterPro" id="IPR010982">
    <property type="entry name" value="Lambda_DNA-bd_dom_sf"/>
</dbReference>
<keyword evidence="6" id="KW-1185">Reference proteome</keyword>
<feature type="domain" description="HTH lacI-type" evidence="4">
    <location>
        <begin position="7"/>
        <end position="61"/>
    </location>
</feature>
<evidence type="ECO:0000256" key="1">
    <source>
        <dbReference type="ARBA" id="ARBA00023015"/>
    </source>
</evidence>
<dbReference type="EMBL" id="VKKY01000003">
    <property type="protein sequence ID" value="KAA3437214.1"/>
    <property type="molecule type" value="Genomic_DNA"/>
</dbReference>
<dbReference type="GO" id="GO:0003700">
    <property type="term" value="F:DNA-binding transcription factor activity"/>
    <property type="evidence" value="ECO:0007669"/>
    <property type="project" value="TreeGrafter"/>
</dbReference>
<dbReference type="RefSeq" id="WP_149093154.1">
    <property type="nucleotide sequence ID" value="NZ_VKKY01000003.1"/>
</dbReference>
<dbReference type="PANTHER" id="PTHR30146">
    <property type="entry name" value="LACI-RELATED TRANSCRIPTIONAL REPRESSOR"/>
    <property type="match status" value="1"/>
</dbReference>
<protein>
    <submittedName>
        <fullName evidence="5">LacI family transcriptional regulator</fullName>
    </submittedName>
</protein>
<evidence type="ECO:0000259" key="4">
    <source>
        <dbReference type="PROSITE" id="PS50932"/>
    </source>
</evidence>
<dbReference type="OrthoDB" id="891936at2"/>
<evidence type="ECO:0000313" key="6">
    <source>
        <dbReference type="Proteomes" id="UP000324133"/>
    </source>
</evidence>
<dbReference type="CDD" id="cd01392">
    <property type="entry name" value="HTH_LacI"/>
    <property type="match status" value="1"/>
</dbReference>
<organism evidence="5 6">
    <name type="scientific">Rufibacter hautae</name>
    <dbReference type="NCBI Taxonomy" id="2595005"/>
    <lineage>
        <taxon>Bacteria</taxon>
        <taxon>Pseudomonadati</taxon>
        <taxon>Bacteroidota</taxon>
        <taxon>Cytophagia</taxon>
        <taxon>Cytophagales</taxon>
        <taxon>Hymenobacteraceae</taxon>
        <taxon>Rufibacter</taxon>
    </lineage>
</organism>
<dbReference type="Gene3D" id="3.40.50.2300">
    <property type="match status" value="2"/>
</dbReference>
<dbReference type="Proteomes" id="UP000324133">
    <property type="component" value="Unassembled WGS sequence"/>
</dbReference>
<dbReference type="InterPro" id="IPR001761">
    <property type="entry name" value="Peripla_BP/Lac1_sug-bd_dom"/>
</dbReference>
<sequence length="351" mass="39229">MANKPKVTIHHIAEKLNITASTVSRALNDNPRISEVTKKAVLKAAKQLNYQPNNIAAALRNGKSYIIGIIVPTADRAFFASVVRGIEEIANKLNYKVIISQSYDNYEKEVQTIDALLSARVDGIIASIGKNTENFDHFKRTQEKGIPLVLFDRTTDALEVSQVMIDDYLGAYKVVEHLIQQGCRRIAHFTSPKKVSIFKERLRGYMDALRDYDVPFYEELVIKSNLQLEDGRSGMEELLQLKEMPDAVFSASDYGAMGALQVLKERKIKVPQQVAIAGFGNEPFTSFSDPALTTVDQFSLTMGRITAELFFEHFKTAPDEKLVPQKTVLKPELIIRGSSLKADSLNEKASD</sequence>
<dbReference type="SMART" id="SM00354">
    <property type="entry name" value="HTH_LACI"/>
    <property type="match status" value="1"/>
</dbReference>
<accession>A0A5B6TDV8</accession>
<dbReference type="PROSITE" id="PS50932">
    <property type="entry name" value="HTH_LACI_2"/>
    <property type="match status" value="1"/>
</dbReference>
<dbReference type="SUPFAM" id="SSF53822">
    <property type="entry name" value="Periplasmic binding protein-like I"/>
    <property type="match status" value="1"/>
</dbReference>
<dbReference type="InterPro" id="IPR028082">
    <property type="entry name" value="Peripla_BP_I"/>
</dbReference>
<dbReference type="SUPFAM" id="SSF47413">
    <property type="entry name" value="lambda repressor-like DNA-binding domains"/>
    <property type="match status" value="1"/>
</dbReference>